<dbReference type="Pfam" id="PF04059">
    <property type="entry name" value="RRM_2"/>
    <property type="match status" value="1"/>
</dbReference>
<dbReference type="PROSITE" id="PS50102">
    <property type="entry name" value="RRM"/>
    <property type="match status" value="2"/>
</dbReference>
<accession>A0A9R0IAV0</accession>
<name>A0A9R0IAV0_SPIOL</name>
<feature type="domain" description="RRM" evidence="7">
    <location>
        <begin position="279"/>
        <end position="352"/>
    </location>
</feature>
<organism evidence="8 9">
    <name type="scientific">Spinacia oleracea</name>
    <name type="common">Spinach</name>
    <dbReference type="NCBI Taxonomy" id="3562"/>
    <lineage>
        <taxon>Eukaryota</taxon>
        <taxon>Viridiplantae</taxon>
        <taxon>Streptophyta</taxon>
        <taxon>Embryophyta</taxon>
        <taxon>Tracheophyta</taxon>
        <taxon>Spermatophyta</taxon>
        <taxon>Magnoliopsida</taxon>
        <taxon>eudicotyledons</taxon>
        <taxon>Gunneridae</taxon>
        <taxon>Pentapetalae</taxon>
        <taxon>Caryophyllales</taxon>
        <taxon>Chenopodiaceae</taxon>
        <taxon>Chenopodioideae</taxon>
        <taxon>Anserineae</taxon>
        <taxon>Spinacia</taxon>
    </lineage>
</organism>
<dbReference type="PANTHER" id="PTHR23189">
    <property type="entry name" value="RNA RECOGNITION MOTIF-CONTAINING"/>
    <property type="match status" value="1"/>
</dbReference>
<feature type="compositionally biased region" description="Polar residues" evidence="6">
    <location>
        <begin position="241"/>
        <end position="267"/>
    </location>
</feature>
<dbReference type="KEGG" id="soe:110785773"/>
<protein>
    <submittedName>
        <fullName evidence="9">Protein MEI2-like 4</fullName>
    </submittedName>
</protein>
<keyword evidence="1" id="KW-0677">Repeat</keyword>
<dbReference type="Proteomes" id="UP000813463">
    <property type="component" value="Chromosome 1"/>
</dbReference>
<feature type="region of interest" description="Disordered" evidence="6">
    <location>
        <begin position="240"/>
        <end position="271"/>
    </location>
</feature>
<dbReference type="InterPro" id="IPR007201">
    <property type="entry name" value="Mei2-like_Rrm_C"/>
</dbReference>
<gene>
    <name evidence="9" type="primary">LOC110785773</name>
</gene>
<feature type="region of interest" description="Disordered" evidence="6">
    <location>
        <begin position="760"/>
        <end position="788"/>
    </location>
</feature>
<feature type="domain" description="RRM" evidence="7">
    <location>
        <begin position="364"/>
        <end position="437"/>
    </location>
</feature>
<dbReference type="AlphaFoldDB" id="A0A9R0IAV0"/>
<dbReference type="RefSeq" id="XP_021845982.1">
    <property type="nucleotide sequence ID" value="XM_021990290.2"/>
</dbReference>
<dbReference type="InterPro" id="IPR035979">
    <property type="entry name" value="RBD_domain_sf"/>
</dbReference>
<dbReference type="GeneID" id="110785773"/>
<keyword evidence="3" id="KW-0469">Meiosis</keyword>
<dbReference type="GO" id="GO:0045836">
    <property type="term" value="P:positive regulation of meiotic nuclear division"/>
    <property type="evidence" value="ECO:0007669"/>
    <property type="project" value="UniProtKB-ARBA"/>
</dbReference>
<evidence type="ECO:0000256" key="1">
    <source>
        <dbReference type="ARBA" id="ARBA00022737"/>
    </source>
</evidence>
<dbReference type="FunFam" id="3.30.70.330:FF:000063">
    <property type="entry name" value="MEI2-like protein 5 isoform 2"/>
    <property type="match status" value="1"/>
</dbReference>
<evidence type="ECO:0000256" key="4">
    <source>
        <dbReference type="ARBA" id="ARBA00058438"/>
    </source>
</evidence>
<dbReference type="InterPro" id="IPR034453">
    <property type="entry name" value="MEI2-like_RRM1"/>
</dbReference>
<dbReference type="CDD" id="cd12531">
    <property type="entry name" value="RRM3_MEI2_like"/>
    <property type="match status" value="1"/>
</dbReference>
<dbReference type="GO" id="GO:0051321">
    <property type="term" value="P:meiotic cell cycle"/>
    <property type="evidence" value="ECO:0007669"/>
    <property type="project" value="UniProtKB-KW"/>
</dbReference>
<evidence type="ECO:0000256" key="5">
    <source>
        <dbReference type="PROSITE-ProRule" id="PRU00176"/>
    </source>
</evidence>
<evidence type="ECO:0000259" key="7">
    <source>
        <dbReference type="PROSITE" id="PS50102"/>
    </source>
</evidence>
<proteinExistence type="predicted"/>
<sequence length="976" mass="107748">MPSQVIDQQGPYIPGDLQFQFQFQFPGDRQSGFWKMDTFRNNYGMKTDAVAGTSRGMPVIASPLEKLAHVDSLATKRFENPEQRVTFSLQKHAVGAERALSRSLNLWSSMELNPVAKSNPNVQKQAQQQSWDKNNTTSHFENGLFSSSMSDLFTQKLQLSSNNDFYGHSVDTVASHYEEEEPFESLEEIEAHTIGNLLPDDDDLLSGVADGIVNIVQPSGQDDVEDLDLFSSVGGMDLGDDTSSVGQRNSEFSGSSNGQLSGTSISFNGEHPYGEHPSRTLFVRNINSNVEDLELQALFEQYGDIRTLYTACKHRGFVMISYFDIRAASNAMKALQNKPLRRRRLDIHYSIPKDNPSEQDVNQGTLVVFNLDGSVSNDDLCQIFGVYGEVKEVRVTPHRSNQKFIEFYDVRAAAEAYRALNQSEIGGKQIKLEPSCPGGTRRSSIQPLPSDMEQEESGLHVQQSSAGYSNGSTSSTSVESDTGCDTRAGIRATLGPSVDSPACNKISSTDPSGLPSFLRAESARNQAGIYETGKLISQLNYDYRGLPTLYPGSLPEYSDGLANGVPCNSDCNLPVAVNSLPQERVENNYLGRISSSVETCNGFATSGSGSLPGHYYMWSNTNYHQPPAFVWPNSPSLSNGFSSPQTQHRLHGLTRSPSHMLNSVLPHHMGSAPAINSSLWDRQNSYPGASPEVSSFHQGPLGNMRLSGSPLHHVDFVSHNLFPHVVGNSLDQPISSRNVGLNSHQQRGVIYPSRSQMNMVGSFEHSGDHARSRRSEGSSAQPDNKKQYELDLDHIKQGEDSRTTLMIKNIPNKYTSKMLMSAIDERHRGTYDFIYLPIDFKNKCNVGYAFINMIDPSHIIPLYETLNGKKWEKFNSEKVASLAYARIQGKVALVAHFQNSSLMNEDKRCRPILFHSDGTNAGDQVPFPMGVNIRSRPGRSRSSNNEDNHQESLPNMVSKEDYSCGDSSSSSGKDSD</sequence>
<reference evidence="8" key="1">
    <citation type="journal article" date="2021" name="Nat. Commun.">
        <title>Genomic analyses provide insights into spinach domestication and the genetic basis of agronomic traits.</title>
        <authorList>
            <person name="Cai X."/>
            <person name="Sun X."/>
            <person name="Xu C."/>
            <person name="Sun H."/>
            <person name="Wang X."/>
            <person name="Ge C."/>
            <person name="Zhang Z."/>
            <person name="Wang Q."/>
            <person name="Fei Z."/>
            <person name="Jiao C."/>
            <person name="Wang Q."/>
        </authorList>
    </citation>
    <scope>NUCLEOTIDE SEQUENCE [LARGE SCALE GENOMIC DNA]</scope>
    <source>
        <strain evidence="8">cv. Varoflay</strain>
    </source>
</reference>
<dbReference type="Gene3D" id="3.30.70.330">
    <property type="match status" value="3"/>
</dbReference>
<keyword evidence="8" id="KW-1185">Reference proteome</keyword>
<feature type="compositionally biased region" description="Low complexity" evidence="6">
    <location>
        <begin position="464"/>
        <end position="483"/>
    </location>
</feature>
<evidence type="ECO:0000313" key="9">
    <source>
        <dbReference type="RefSeq" id="XP_021845982.1"/>
    </source>
</evidence>
<evidence type="ECO:0000256" key="2">
    <source>
        <dbReference type="ARBA" id="ARBA00022884"/>
    </source>
</evidence>
<feature type="compositionally biased region" description="Basic and acidic residues" evidence="6">
    <location>
        <begin position="765"/>
        <end position="776"/>
    </location>
</feature>
<reference evidence="9" key="2">
    <citation type="submission" date="2025-08" db="UniProtKB">
        <authorList>
            <consortium name="RefSeq"/>
        </authorList>
    </citation>
    <scope>IDENTIFICATION</scope>
    <source>
        <tissue evidence="9">Leaf</tissue>
    </source>
</reference>
<feature type="region of interest" description="Disordered" evidence="6">
    <location>
        <begin position="429"/>
        <end position="495"/>
    </location>
</feature>
<dbReference type="CDD" id="cd12524">
    <property type="entry name" value="RRM1_MEI2_like"/>
    <property type="match status" value="1"/>
</dbReference>
<dbReference type="InterPro" id="IPR012677">
    <property type="entry name" value="Nucleotide-bd_a/b_plait_sf"/>
</dbReference>
<evidence type="ECO:0000256" key="6">
    <source>
        <dbReference type="SAM" id="MobiDB-lite"/>
    </source>
</evidence>
<dbReference type="Pfam" id="PF00076">
    <property type="entry name" value="RRM_1"/>
    <property type="match status" value="2"/>
</dbReference>
<dbReference type="FunFam" id="3.30.70.330:FF:000101">
    <property type="entry name" value="Protein MEI2-like 1"/>
    <property type="match status" value="1"/>
</dbReference>
<dbReference type="InterPro" id="IPR034454">
    <property type="entry name" value="MEI2-like_RRM3"/>
</dbReference>
<feature type="region of interest" description="Disordered" evidence="6">
    <location>
        <begin position="915"/>
        <end position="976"/>
    </location>
</feature>
<evidence type="ECO:0000256" key="3">
    <source>
        <dbReference type="ARBA" id="ARBA00023254"/>
    </source>
</evidence>
<evidence type="ECO:0000313" key="8">
    <source>
        <dbReference type="Proteomes" id="UP000813463"/>
    </source>
</evidence>
<dbReference type="OrthoDB" id="417481at2759"/>
<dbReference type="GO" id="GO:0045927">
    <property type="term" value="P:positive regulation of growth"/>
    <property type="evidence" value="ECO:0007669"/>
    <property type="project" value="UniProtKB-ARBA"/>
</dbReference>
<dbReference type="InterPro" id="IPR000504">
    <property type="entry name" value="RRM_dom"/>
</dbReference>
<feature type="compositionally biased region" description="Low complexity" evidence="6">
    <location>
        <begin position="964"/>
        <end position="976"/>
    </location>
</feature>
<comment type="function">
    <text evidence="4">Probable RNA-binding protein that plays a role in meiosis and vegetative growth.</text>
</comment>
<dbReference type="GO" id="GO:0003723">
    <property type="term" value="F:RNA binding"/>
    <property type="evidence" value="ECO:0000318"/>
    <property type="project" value="GO_Central"/>
</dbReference>
<dbReference type="SUPFAM" id="SSF54928">
    <property type="entry name" value="RNA-binding domain, RBD"/>
    <property type="match status" value="2"/>
</dbReference>
<keyword evidence="2 5" id="KW-0694">RNA-binding</keyword>
<dbReference type="SMART" id="SM00360">
    <property type="entry name" value="RRM"/>
    <property type="match status" value="3"/>
</dbReference>